<keyword evidence="1" id="KW-0472">Membrane</keyword>
<keyword evidence="1" id="KW-0812">Transmembrane</keyword>
<dbReference type="AlphaFoldDB" id="A0A9K3KDC2"/>
<accession>A0A9K3KDC2</accession>
<evidence type="ECO:0000256" key="1">
    <source>
        <dbReference type="SAM" id="Phobius"/>
    </source>
</evidence>
<sequence>MKKSTSSSLTDPASSPCQLAIRHSNTQMDFASATIAIAAIAIAITAIAIAITAIAFAIVNAIRYCHYHRHCDLPATIA</sequence>
<comment type="caution">
    <text evidence="2">The sequence shown here is derived from an EMBL/GenBank/DDBJ whole genome shotgun (WGS) entry which is preliminary data.</text>
</comment>
<evidence type="ECO:0000313" key="2">
    <source>
        <dbReference type="EMBL" id="KAG7341331.1"/>
    </source>
</evidence>
<proteinExistence type="predicted"/>
<dbReference type="Proteomes" id="UP000693970">
    <property type="component" value="Unassembled WGS sequence"/>
</dbReference>
<name>A0A9K3KDC2_9STRA</name>
<dbReference type="EMBL" id="JAGRRH010000026">
    <property type="protein sequence ID" value="KAG7341331.1"/>
    <property type="molecule type" value="Genomic_DNA"/>
</dbReference>
<protein>
    <submittedName>
        <fullName evidence="2">Uncharacterized protein</fullName>
    </submittedName>
</protein>
<keyword evidence="3" id="KW-1185">Reference proteome</keyword>
<gene>
    <name evidence="2" type="ORF">IV203_023282</name>
</gene>
<reference evidence="2" key="1">
    <citation type="journal article" date="2021" name="Sci. Rep.">
        <title>Diploid genomic architecture of Nitzschia inconspicua, an elite biomass production diatom.</title>
        <authorList>
            <person name="Oliver A."/>
            <person name="Podell S."/>
            <person name="Pinowska A."/>
            <person name="Traller J.C."/>
            <person name="Smith S.R."/>
            <person name="McClure R."/>
            <person name="Beliaev A."/>
            <person name="Bohutskyi P."/>
            <person name="Hill E.A."/>
            <person name="Rabines A."/>
            <person name="Zheng H."/>
            <person name="Allen L.Z."/>
            <person name="Kuo A."/>
            <person name="Grigoriev I.V."/>
            <person name="Allen A.E."/>
            <person name="Hazlebeck D."/>
            <person name="Allen E.E."/>
        </authorList>
    </citation>
    <scope>NUCLEOTIDE SEQUENCE</scope>
    <source>
        <strain evidence="2">Hildebrandi</strain>
    </source>
</reference>
<organism evidence="2 3">
    <name type="scientific">Nitzschia inconspicua</name>
    <dbReference type="NCBI Taxonomy" id="303405"/>
    <lineage>
        <taxon>Eukaryota</taxon>
        <taxon>Sar</taxon>
        <taxon>Stramenopiles</taxon>
        <taxon>Ochrophyta</taxon>
        <taxon>Bacillariophyta</taxon>
        <taxon>Bacillariophyceae</taxon>
        <taxon>Bacillariophycidae</taxon>
        <taxon>Bacillariales</taxon>
        <taxon>Bacillariaceae</taxon>
        <taxon>Nitzschia</taxon>
    </lineage>
</organism>
<keyword evidence="1" id="KW-1133">Transmembrane helix</keyword>
<feature type="transmembrane region" description="Helical" evidence="1">
    <location>
        <begin position="35"/>
        <end position="59"/>
    </location>
</feature>
<reference evidence="2" key="2">
    <citation type="submission" date="2021-04" db="EMBL/GenBank/DDBJ databases">
        <authorList>
            <person name="Podell S."/>
        </authorList>
    </citation>
    <scope>NUCLEOTIDE SEQUENCE</scope>
    <source>
        <strain evidence="2">Hildebrandi</strain>
    </source>
</reference>
<evidence type="ECO:0000313" key="3">
    <source>
        <dbReference type="Proteomes" id="UP000693970"/>
    </source>
</evidence>